<dbReference type="Pfam" id="PF12898">
    <property type="entry name" value="Stc1"/>
    <property type="match status" value="1"/>
</dbReference>
<gene>
    <name evidence="3" type="ORF">PT974_10804</name>
</gene>
<keyword evidence="4" id="KW-1185">Reference proteome</keyword>
<dbReference type="Proteomes" id="UP001338125">
    <property type="component" value="Unassembled WGS sequence"/>
</dbReference>
<feature type="compositionally biased region" description="Basic and acidic residues" evidence="1">
    <location>
        <begin position="377"/>
        <end position="386"/>
    </location>
</feature>
<evidence type="ECO:0000313" key="4">
    <source>
        <dbReference type="Proteomes" id="UP001338125"/>
    </source>
</evidence>
<feature type="compositionally biased region" description="Low complexity" evidence="1">
    <location>
        <begin position="317"/>
        <end position="326"/>
    </location>
</feature>
<feature type="compositionally biased region" description="Acidic residues" evidence="1">
    <location>
        <begin position="391"/>
        <end position="401"/>
    </location>
</feature>
<dbReference type="EMBL" id="JAVFKD010000015">
    <property type="protein sequence ID" value="KAK5989291.1"/>
    <property type="molecule type" value="Genomic_DNA"/>
</dbReference>
<feature type="domain" description="Stc1" evidence="2">
    <location>
        <begin position="23"/>
        <end position="104"/>
    </location>
</feature>
<feature type="region of interest" description="Disordered" evidence="1">
    <location>
        <begin position="218"/>
        <end position="288"/>
    </location>
</feature>
<feature type="compositionally biased region" description="Low complexity" evidence="1">
    <location>
        <begin position="254"/>
        <end position="278"/>
    </location>
</feature>
<proteinExistence type="predicted"/>
<dbReference type="InterPro" id="IPR024630">
    <property type="entry name" value="Stc1"/>
</dbReference>
<evidence type="ECO:0000259" key="2">
    <source>
        <dbReference type="Pfam" id="PF12898"/>
    </source>
</evidence>
<feature type="region of interest" description="Disordered" evidence="1">
    <location>
        <begin position="303"/>
        <end position="332"/>
    </location>
</feature>
<protein>
    <recommendedName>
        <fullName evidence="2">Stc1 domain-containing protein</fullName>
    </recommendedName>
</protein>
<evidence type="ECO:0000313" key="3">
    <source>
        <dbReference type="EMBL" id="KAK5989291.1"/>
    </source>
</evidence>
<reference evidence="3 4" key="1">
    <citation type="submission" date="2024-01" db="EMBL/GenBank/DDBJ databases">
        <title>Complete genome of Cladobotryum mycophilum ATHUM6906.</title>
        <authorList>
            <person name="Christinaki A.C."/>
            <person name="Myridakis A.I."/>
            <person name="Kouvelis V.N."/>
        </authorList>
    </citation>
    <scope>NUCLEOTIDE SEQUENCE [LARGE SCALE GENOMIC DNA]</scope>
    <source>
        <strain evidence="3 4">ATHUM6906</strain>
    </source>
</reference>
<name>A0ABR0SAV6_9HYPO</name>
<organism evidence="3 4">
    <name type="scientific">Cladobotryum mycophilum</name>
    <dbReference type="NCBI Taxonomy" id="491253"/>
    <lineage>
        <taxon>Eukaryota</taxon>
        <taxon>Fungi</taxon>
        <taxon>Dikarya</taxon>
        <taxon>Ascomycota</taxon>
        <taxon>Pezizomycotina</taxon>
        <taxon>Sordariomycetes</taxon>
        <taxon>Hypocreomycetidae</taxon>
        <taxon>Hypocreales</taxon>
        <taxon>Hypocreaceae</taxon>
        <taxon>Cladobotryum</taxon>
    </lineage>
</organism>
<accession>A0ABR0SAV6</accession>
<sequence>MDSKQSSSKSKLAAKRNVPHRFRCKVGKEWKEIGEFSTAQQRLIQTQIELGRPIDAAHSGMTCKDHTSDNRSELTCEVCGLTKDLDEFSKNSRRNGVYNCKRCVAWIETQEPDVTPAPLETGHISAEEQRKEVWKGNFVDSTDFFSDDIRPQAPVTDAGSLGLDDLANRSDVDLNDIIAESTMSSGASVTGSSVSVATSSHKSLPPHLQAKMGALKLNDAQSHESKAVSSAASSTTGRSVPIRNLPPHLRAKWASAAPSGTASTTSDGNVDGSGSVSTATTLREEKENEKYRRVAFNAWDSSGRKHHGIKAPTTATVSSSSVSGESGDLGWEASGPINQPVIRATGKAKWAKASECRIPQAVLKRQMANAPLATRCVDPKMDREKPQTFCEPDDDDDIYDP</sequence>
<evidence type="ECO:0000256" key="1">
    <source>
        <dbReference type="SAM" id="MobiDB-lite"/>
    </source>
</evidence>
<comment type="caution">
    <text evidence="3">The sequence shown here is derived from an EMBL/GenBank/DDBJ whole genome shotgun (WGS) entry which is preliminary data.</text>
</comment>
<feature type="region of interest" description="Disordered" evidence="1">
    <location>
        <begin position="377"/>
        <end position="401"/>
    </location>
</feature>